<dbReference type="RefSeq" id="XP_052129392.1">
    <property type="nucleotide sequence ID" value="XM_052273432.1"/>
</dbReference>
<dbReference type="KEGG" id="foc:113210627"/>
<dbReference type="AlphaFoldDB" id="A0A9C6X581"/>
<accession>A0A9C6X581</accession>
<organism evidence="5 6">
    <name type="scientific">Frankliniella occidentalis</name>
    <name type="common">Western flower thrips</name>
    <name type="synonym">Euthrips occidentalis</name>
    <dbReference type="NCBI Taxonomy" id="133901"/>
    <lineage>
        <taxon>Eukaryota</taxon>
        <taxon>Metazoa</taxon>
        <taxon>Ecdysozoa</taxon>
        <taxon>Arthropoda</taxon>
        <taxon>Hexapoda</taxon>
        <taxon>Insecta</taxon>
        <taxon>Pterygota</taxon>
        <taxon>Neoptera</taxon>
        <taxon>Paraneoptera</taxon>
        <taxon>Thysanoptera</taxon>
        <taxon>Terebrantia</taxon>
        <taxon>Thripoidea</taxon>
        <taxon>Thripidae</taxon>
        <taxon>Frankliniella</taxon>
    </lineage>
</organism>
<gene>
    <name evidence="6" type="primary">LOC113210627</name>
</gene>
<dbReference type="GO" id="GO:0004553">
    <property type="term" value="F:hydrolase activity, hydrolyzing O-glycosyl compounds"/>
    <property type="evidence" value="ECO:0007669"/>
    <property type="project" value="InterPro"/>
</dbReference>
<dbReference type="PANTHER" id="PTHR10353">
    <property type="entry name" value="GLYCOSYL HYDROLASE"/>
    <property type="match status" value="1"/>
</dbReference>
<evidence type="ECO:0000256" key="4">
    <source>
        <dbReference type="RuleBase" id="RU003690"/>
    </source>
</evidence>
<comment type="similarity">
    <text evidence="1 4">Belongs to the glycosyl hydrolase 1 family.</text>
</comment>
<sequence>MGVHNKVSRRNAPRVAMNRSLTIVLVAAAVVVQTLVALPSAERDSDADEYKLPADLLIGAGVSAIQTEGAWDEDGKAESVADWVFNVLKMEPNNKVAANSYHRYKEDVKMAAELKLNLYKFSISWARVLPTADAGNPNAAGVEFYMNLIDEILKSGMTPMVTMYHFDHPKMLEDEFKGWQDKRMADKFAEYAGFLFKTFGDKVKHWVTINEPNMYCAYFTTMLVKAGLRKKEEVSAYDCIHNNILAHLKARQVFKNGGYEGKLGYSALLMYAQPATISPEDVYAANVFNELHAGSSIHPVVYGDYPQVYKNLVGTKLTEFSASEKQDLAGSADFVGLNIYFGMIASFNRFGNSSASAVTSMFLGQMGELIPFIDVGMNGGNGGGEQAAFTTIDPNVMRNALLWT</sequence>
<dbReference type="OrthoDB" id="8192729at2759"/>
<dbReference type="Pfam" id="PF00232">
    <property type="entry name" value="Glyco_hydro_1"/>
    <property type="match status" value="1"/>
</dbReference>
<evidence type="ECO:0000256" key="3">
    <source>
        <dbReference type="ARBA" id="ARBA00023295"/>
    </source>
</evidence>
<name>A0A9C6X581_FRAOC</name>
<protein>
    <submittedName>
        <fullName evidence="6">Uncharacterized protein LOC113210627</fullName>
    </submittedName>
</protein>
<dbReference type="InterPro" id="IPR001360">
    <property type="entry name" value="Glyco_hydro_1"/>
</dbReference>
<proteinExistence type="inferred from homology"/>
<keyword evidence="5" id="KW-1185">Reference proteome</keyword>
<reference evidence="6" key="1">
    <citation type="submission" date="2025-08" db="UniProtKB">
        <authorList>
            <consortium name="RefSeq"/>
        </authorList>
    </citation>
    <scope>IDENTIFICATION</scope>
    <source>
        <tissue evidence="6">Whole organism</tissue>
    </source>
</reference>
<dbReference type="Proteomes" id="UP000504606">
    <property type="component" value="Unplaced"/>
</dbReference>
<feature type="non-terminal residue" evidence="6">
    <location>
        <position position="404"/>
    </location>
</feature>
<dbReference type="PANTHER" id="PTHR10353:SF36">
    <property type="entry name" value="LP05116P"/>
    <property type="match status" value="1"/>
</dbReference>
<evidence type="ECO:0000313" key="5">
    <source>
        <dbReference type="Proteomes" id="UP000504606"/>
    </source>
</evidence>
<dbReference type="Gene3D" id="3.20.20.80">
    <property type="entry name" value="Glycosidases"/>
    <property type="match status" value="1"/>
</dbReference>
<evidence type="ECO:0000256" key="1">
    <source>
        <dbReference type="ARBA" id="ARBA00010838"/>
    </source>
</evidence>
<dbReference type="SUPFAM" id="SSF51445">
    <property type="entry name" value="(Trans)glycosidases"/>
    <property type="match status" value="1"/>
</dbReference>
<keyword evidence="2" id="KW-0378">Hydrolase</keyword>
<dbReference type="GO" id="GO:0005975">
    <property type="term" value="P:carbohydrate metabolic process"/>
    <property type="evidence" value="ECO:0007669"/>
    <property type="project" value="InterPro"/>
</dbReference>
<evidence type="ECO:0000313" key="6">
    <source>
        <dbReference type="RefSeq" id="XP_052129392.1"/>
    </source>
</evidence>
<dbReference type="InterPro" id="IPR017853">
    <property type="entry name" value="GH"/>
</dbReference>
<evidence type="ECO:0000256" key="2">
    <source>
        <dbReference type="ARBA" id="ARBA00022801"/>
    </source>
</evidence>
<keyword evidence="3" id="KW-0326">Glycosidase</keyword>
<dbReference type="GeneID" id="113210627"/>